<dbReference type="OrthoDB" id="9809784at2"/>
<dbReference type="GO" id="GO:0006508">
    <property type="term" value="P:proteolysis"/>
    <property type="evidence" value="ECO:0007669"/>
    <property type="project" value="UniProtKB-KW"/>
</dbReference>
<dbReference type="InterPro" id="IPR036264">
    <property type="entry name" value="Bact_exopeptidase_dim_dom"/>
</dbReference>
<keyword evidence="7" id="KW-1133">Transmembrane helix</keyword>
<sequence>MWAGHNTGGGPERRRAGRSHKSLEHRVRRAITRPDGRAPGREAGQKRKFGGHMLKRILLGLGGLFLLLVAIIVVRTLMVPVVTPGEAGAAATIDAERAAQRLSEAVQFETISHQRGADAAAVARSAEAFTGFRDWMDETYPAFTGATSREIVGGHTLFYTWQGSDASLDPVLMMSHIDVVPIAPGTEDQWEHPPFSGAIADGYVWGRGTIDNKGSLIAMVEAAEMLAARGFQPARTIMFAFGHDEEIGGGEGNKALAGLLQERGVRLAWVKDEGGVIGQGLLPGVNAPVAMIGVAEKGSISLDIVAYSKGGHSSMPSPAAQTAIGRLARAIERIGNNPLEARVDGATRGMIEGLAPAVPFMQRMVYANLWLFEPVVRRVMQGSETSAAQLQTTIAPTIISGGVKENVLPPEARAVVNFRIHPRDTAESVLAHVREAVDDPEVSIEPLEGVREASVVSNMEGDGYKLITRVIGESFPGTITAPYLVVGGTDSRHYLPITDNVFRFIPIHMGPEDMARFHGTNERVSVANMGEAVAFYIRLMETMDATDRD</sequence>
<accession>A7HPA0</accession>
<dbReference type="eggNOG" id="COG0624">
    <property type="taxonomic scope" value="Bacteria"/>
</dbReference>
<dbReference type="Gene3D" id="3.30.70.360">
    <property type="match status" value="1"/>
</dbReference>
<evidence type="ECO:0000256" key="1">
    <source>
        <dbReference type="ARBA" id="ARBA00006247"/>
    </source>
</evidence>
<feature type="domain" description="Peptidase M20 dimerisation" evidence="8">
    <location>
        <begin position="294"/>
        <end position="441"/>
    </location>
</feature>
<evidence type="ECO:0000256" key="7">
    <source>
        <dbReference type="SAM" id="Phobius"/>
    </source>
</evidence>
<dbReference type="InterPro" id="IPR002933">
    <property type="entry name" value="Peptidase_M20"/>
</dbReference>
<dbReference type="Pfam" id="PF07687">
    <property type="entry name" value="M20_dimer"/>
    <property type="match status" value="1"/>
</dbReference>
<dbReference type="NCBIfam" id="NF006113">
    <property type="entry name" value="PRK08262.1-4"/>
    <property type="match status" value="1"/>
</dbReference>
<dbReference type="AlphaFoldDB" id="A7HPA0"/>
<dbReference type="KEGG" id="pla:Plav_0110"/>
<reference evidence="9 10" key="1">
    <citation type="journal article" date="2011" name="Stand. Genomic Sci.">
        <title>Complete genome sequence of Parvibaculum lavamentivorans type strain (DS-1(T)).</title>
        <authorList>
            <person name="Schleheck D."/>
            <person name="Weiss M."/>
            <person name="Pitluck S."/>
            <person name="Bruce D."/>
            <person name="Land M.L."/>
            <person name="Han S."/>
            <person name="Saunders E."/>
            <person name="Tapia R."/>
            <person name="Detter C."/>
            <person name="Brettin T."/>
            <person name="Han J."/>
            <person name="Woyke T."/>
            <person name="Goodwin L."/>
            <person name="Pennacchio L."/>
            <person name="Nolan M."/>
            <person name="Cook A.M."/>
            <person name="Kjelleberg S."/>
            <person name="Thomas T."/>
        </authorList>
    </citation>
    <scope>NUCLEOTIDE SEQUENCE [LARGE SCALE GENOMIC DNA]</scope>
    <source>
        <strain evidence="10">DS-1 / DSM 13023 / NCIMB 13966</strain>
    </source>
</reference>
<dbReference type="FunFam" id="3.40.630.10:FF:000027">
    <property type="entry name" value="N-fatty-acyl-amino acid synthase/hydrolase PM20D1"/>
    <property type="match status" value="1"/>
</dbReference>
<dbReference type="HOGENOM" id="CLU_021802_11_1_5"/>
<keyword evidence="7" id="KW-0472">Membrane</keyword>
<comment type="similarity">
    <text evidence="1">Belongs to the peptidase M20A family.</text>
</comment>
<dbReference type="PANTHER" id="PTHR45962:SF1">
    <property type="entry name" value="N-FATTY-ACYL-AMINO ACID SYNTHASE_HYDROLASE PM20D1"/>
    <property type="match status" value="1"/>
</dbReference>
<dbReference type="SUPFAM" id="SSF55031">
    <property type="entry name" value="Bacterial exopeptidase dimerisation domain"/>
    <property type="match status" value="1"/>
</dbReference>
<dbReference type="Gene3D" id="1.10.150.900">
    <property type="match status" value="1"/>
</dbReference>
<dbReference type="InterPro" id="IPR017141">
    <property type="entry name" value="Pept_M20_carboxypep"/>
</dbReference>
<keyword evidence="4" id="KW-0378">Hydrolase</keyword>
<name>A7HPA0_PARL1</name>
<evidence type="ECO:0000259" key="8">
    <source>
        <dbReference type="Pfam" id="PF07687"/>
    </source>
</evidence>
<feature type="transmembrane region" description="Helical" evidence="7">
    <location>
        <begin position="57"/>
        <end position="78"/>
    </location>
</feature>
<organism evidence="9 10">
    <name type="scientific">Parvibaculum lavamentivorans (strain DS-1 / DSM 13023 / NCIMB 13966)</name>
    <dbReference type="NCBI Taxonomy" id="402881"/>
    <lineage>
        <taxon>Bacteria</taxon>
        <taxon>Pseudomonadati</taxon>
        <taxon>Pseudomonadota</taxon>
        <taxon>Alphaproteobacteria</taxon>
        <taxon>Hyphomicrobiales</taxon>
        <taxon>Parvibaculaceae</taxon>
        <taxon>Parvibaculum</taxon>
    </lineage>
</organism>
<dbReference type="PROSITE" id="PS00759">
    <property type="entry name" value="ARGE_DAPE_CPG2_2"/>
    <property type="match status" value="1"/>
</dbReference>
<dbReference type="InterPro" id="IPR047177">
    <property type="entry name" value="Pept_M20A"/>
</dbReference>
<gene>
    <name evidence="9" type="ordered locus">Plav_0110</name>
</gene>
<feature type="compositionally biased region" description="Gly residues" evidence="6">
    <location>
        <begin position="1"/>
        <end position="10"/>
    </location>
</feature>
<evidence type="ECO:0000313" key="10">
    <source>
        <dbReference type="Proteomes" id="UP000006377"/>
    </source>
</evidence>
<dbReference type="InterPro" id="IPR001261">
    <property type="entry name" value="ArgE/DapE_CS"/>
</dbReference>
<protein>
    <submittedName>
        <fullName evidence="9">Peptidase M20</fullName>
    </submittedName>
</protein>
<dbReference type="SUPFAM" id="SSF53187">
    <property type="entry name" value="Zn-dependent exopeptidases"/>
    <property type="match status" value="1"/>
</dbReference>
<dbReference type="PROSITE" id="PS00758">
    <property type="entry name" value="ARGE_DAPE_CPG2_1"/>
    <property type="match status" value="1"/>
</dbReference>
<proteinExistence type="inferred from homology"/>
<keyword evidence="10" id="KW-1185">Reference proteome</keyword>
<evidence type="ECO:0000256" key="4">
    <source>
        <dbReference type="ARBA" id="ARBA00022801"/>
    </source>
</evidence>
<keyword evidence="3" id="KW-0479">Metal-binding</keyword>
<dbReference type="Gene3D" id="3.40.630.10">
    <property type="entry name" value="Zn peptidases"/>
    <property type="match status" value="1"/>
</dbReference>
<dbReference type="EMBL" id="CP000774">
    <property type="protein sequence ID" value="ABS61733.1"/>
    <property type="molecule type" value="Genomic_DNA"/>
</dbReference>
<dbReference type="InterPro" id="IPR011650">
    <property type="entry name" value="Peptidase_M20_dimer"/>
</dbReference>
<keyword evidence="7" id="KW-0812">Transmembrane</keyword>
<evidence type="ECO:0000256" key="2">
    <source>
        <dbReference type="ARBA" id="ARBA00022670"/>
    </source>
</evidence>
<dbReference type="GO" id="GO:0046872">
    <property type="term" value="F:metal ion binding"/>
    <property type="evidence" value="ECO:0007669"/>
    <property type="project" value="UniProtKB-KW"/>
</dbReference>
<feature type="region of interest" description="Disordered" evidence="6">
    <location>
        <begin position="1"/>
        <end position="46"/>
    </location>
</feature>
<keyword evidence="5" id="KW-0862">Zinc</keyword>
<dbReference type="PIRSF" id="PIRSF037217">
    <property type="entry name" value="Carboxypeptidase_S"/>
    <property type="match status" value="1"/>
</dbReference>
<dbReference type="GO" id="GO:0004181">
    <property type="term" value="F:metallocarboxypeptidase activity"/>
    <property type="evidence" value="ECO:0007669"/>
    <property type="project" value="InterPro"/>
</dbReference>
<keyword evidence="2" id="KW-0645">Protease</keyword>
<evidence type="ECO:0000256" key="6">
    <source>
        <dbReference type="SAM" id="MobiDB-lite"/>
    </source>
</evidence>
<dbReference type="Proteomes" id="UP000006377">
    <property type="component" value="Chromosome"/>
</dbReference>
<evidence type="ECO:0000256" key="5">
    <source>
        <dbReference type="ARBA" id="ARBA00022833"/>
    </source>
</evidence>
<evidence type="ECO:0000256" key="3">
    <source>
        <dbReference type="ARBA" id="ARBA00022723"/>
    </source>
</evidence>
<dbReference type="Pfam" id="PF01546">
    <property type="entry name" value="Peptidase_M20"/>
    <property type="match status" value="1"/>
</dbReference>
<evidence type="ECO:0000313" key="9">
    <source>
        <dbReference type="EMBL" id="ABS61733.1"/>
    </source>
</evidence>
<dbReference type="PANTHER" id="PTHR45962">
    <property type="entry name" value="N-FATTY-ACYL-AMINO ACID SYNTHASE/HYDROLASE PM20D1"/>
    <property type="match status" value="1"/>
</dbReference>
<dbReference type="STRING" id="402881.Plav_0110"/>
<feature type="compositionally biased region" description="Basic and acidic residues" evidence="6">
    <location>
        <begin position="32"/>
        <end position="45"/>
    </location>
</feature>